<feature type="compositionally biased region" description="Basic and acidic residues" evidence="1">
    <location>
        <begin position="30"/>
        <end position="40"/>
    </location>
</feature>
<comment type="caution">
    <text evidence="2">The sequence shown here is derived from an EMBL/GenBank/DDBJ whole genome shotgun (WGS) entry which is preliminary data.</text>
</comment>
<feature type="compositionally biased region" description="Basic and acidic residues" evidence="1">
    <location>
        <begin position="1"/>
        <end position="10"/>
    </location>
</feature>
<dbReference type="EMBL" id="JABVXQ010000016">
    <property type="protein sequence ID" value="KAF6073462.1"/>
    <property type="molecule type" value="Genomic_DNA"/>
</dbReference>
<evidence type="ECO:0000313" key="3">
    <source>
        <dbReference type="Proteomes" id="UP000664940"/>
    </source>
</evidence>
<dbReference type="AlphaFoldDB" id="A0A834DC36"/>
<accession>A0A834DC36</accession>
<feature type="region of interest" description="Disordered" evidence="1">
    <location>
        <begin position="130"/>
        <end position="157"/>
    </location>
</feature>
<sequence>MAPLGRRERWAQGVCVLPPARAPPRPRWGRQNEHPAKGQTDRWLPSTPGPACQGNAERDVPATSAKALLTATEALGLPGLPRSESSNSQAHALEQSPLWVVGWPTMDGGRGGTLVGTLPDLCSSALCRPLHTQPLPPHPSGPSRTRRGARLHAGELG</sequence>
<protein>
    <submittedName>
        <fullName evidence="2">Uncharacterized protein</fullName>
    </submittedName>
</protein>
<evidence type="ECO:0000313" key="2">
    <source>
        <dbReference type="EMBL" id="KAF6073462.1"/>
    </source>
</evidence>
<gene>
    <name evidence="2" type="ORF">HJG60_009586</name>
</gene>
<organism evidence="2 3">
    <name type="scientific">Phyllostomus discolor</name>
    <name type="common">pale spear-nosed bat</name>
    <dbReference type="NCBI Taxonomy" id="89673"/>
    <lineage>
        <taxon>Eukaryota</taxon>
        <taxon>Metazoa</taxon>
        <taxon>Chordata</taxon>
        <taxon>Craniata</taxon>
        <taxon>Vertebrata</taxon>
        <taxon>Euteleostomi</taxon>
        <taxon>Mammalia</taxon>
        <taxon>Eutheria</taxon>
        <taxon>Laurasiatheria</taxon>
        <taxon>Chiroptera</taxon>
        <taxon>Yangochiroptera</taxon>
        <taxon>Phyllostomidae</taxon>
        <taxon>Phyllostominae</taxon>
        <taxon>Phyllostomus</taxon>
    </lineage>
</organism>
<reference evidence="2 3" key="1">
    <citation type="journal article" date="2020" name="Nature">
        <title>Six reference-quality genomes reveal evolution of bat adaptations.</title>
        <authorList>
            <person name="Jebb D."/>
            <person name="Huang Z."/>
            <person name="Pippel M."/>
            <person name="Hughes G.M."/>
            <person name="Lavrichenko K."/>
            <person name="Devanna P."/>
            <person name="Winkler S."/>
            <person name="Jermiin L.S."/>
            <person name="Skirmuntt E.C."/>
            <person name="Katzourakis A."/>
            <person name="Burkitt-Gray L."/>
            <person name="Ray D.A."/>
            <person name="Sullivan K.A.M."/>
            <person name="Roscito J.G."/>
            <person name="Kirilenko B.M."/>
            <person name="Davalos L.M."/>
            <person name="Corthals A.P."/>
            <person name="Power M.L."/>
            <person name="Jones G."/>
            <person name="Ransome R.D."/>
            <person name="Dechmann D.K.N."/>
            <person name="Locatelli A.G."/>
            <person name="Puechmaille S.J."/>
            <person name="Fedrigo O."/>
            <person name="Jarvis E.D."/>
            <person name="Hiller M."/>
            <person name="Vernes S.C."/>
            <person name="Myers E.W."/>
            <person name="Teeling E.C."/>
        </authorList>
    </citation>
    <scope>NUCLEOTIDE SEQUENCE [LARGE SCALE GENOMIC DNA]</scope>
    <source>
        <strain evidence="2">Bat1K_MPI-CBG_1</strain>
    </source>
</reference>
<proteinExistence type="predicted"/>
<feature type="region of interest" description="Disordered" evidence="1">
    <location>
        <begin position="1"/>
        <end position="61"/>
    </location>
</feature>
<name>A0A834DC36_9CHIR</name>
<evidence type="ECO:0000256" key="1">
    <source>
        <dbReference type="SAM" id="MobiDB-lite"/>
    </source>
</evidence>
<dbReference type="Proteomes" id="UP000664940">
    <property type="component" value="Unassembled WGS sequence"/>
</dbReference>